<dbReference type="EMBL" id="MTEJ01000709">
    <property type="protein sequence ID" value="OQW99183.1"/>
    <property type="molecule type" value="Genomic_DNA"/>
</dbReference>
<keyword evidence="1" id="KW-0732">Signal</keyword>
<organism evidence="2 3">
    <name type="scientific">Thiothrix lacustris</name>
    <dbReference type="NCBI Taxonomy" id="525917"/>
    <lineage>
        <taxon>Bacteria</taxon>
        <taxon>Pseudomonadati</taxon>
        <taxon>Pseudomonadota</taxon>
        <taxon>Gammaproteobacteria</taxon>
        <taxon>Thiotrichales</taxon>
        <taxon>Thiotrichaceae</taxon>
        <taxon>Thiothrix</taxon>
    </lineage>
</organism>
<reference evidence="2 3" key="1">
    <citation type="submission" date="2017-01" db="EMBL/GenBank/DDBJ databases">
        <title>Novel large sulfur bacteria in the metagenomes of groundwater-fed chemosynthetic microbial mats in the Lake Huron basin.</title>
        <authorList>
            <person name="Sharrar A.M."/>
            <person name="Flood B.E."/>
            <person name="Bailey J.V."/>
            <person name="Jones D.S."/>
            <person name="Biddanda B."/>
            <person name="Ruberg S.A."/>
            <person name="Marcus D.N."/>
            <person name="Dick G.J."/>
        </authorList>
    </citation>
    <scope>NUCLEOTIDE SEQUENCE [LARGE SCALE GENOMIC DNA]</scope>
    <source>
        <strain evidence="2">A8</strain>
    </source>
</reference>
<feature type="signal peptide" evidence="1">
    <location>
        <begin position="1"/>
        <end position="19"/>
    </location>
</feature>
<evidence type="ECO:0000313" key="2">
    <source>
        <dbReference type="EMBL" id="OQW99183.1"/>
    </source>
</evidence>
<evidence type="ECO:0000256" key="1">
    <source>
        <dbReference type="SAM" id="SignalP"/>
    </source>
</evidence>
<dbReference type="SUPFAM" id="SSF82185">
    <property type="entry name" value="Histone H3 K4-specific methyltransferase SET7/9 N-terminal domain"/>
    <property type="match status" value="1"/>
</dbReference>
<dbReference type="Proteomes" id="UP000192491">
    <property type="component" value="Unassembled WGS sequence"/>
</dbReference>
<name>A0A1Y1Q890_9GAMM</name>
<accession>A0A1Y1Q890</accession>
<protein>
    <submittedName>
        <fullName evidence="2">Uncharacterized protein</fullName>
    </submittedName>
</protein>
<dbReference type="AlphaFoldDB" id="A0A1Y1Q890"/>
<comment type="caution">
    <text evidence="2">The sequence shown here is derived from an EMBL/GenBank/DDBJ whole genome shotgun (WGS) entry which is preliminary data.</text>
</comment>
<gene>
    <name evidence="2" type="ORF">BWK73_50910</name>
</gene>
<feature type="chain" id="PRO_5013050405" evidence="1">
    <location>
        <begin position="20"/>
        <end position="312"/>
    </location>
</feature>
<proteinExistence type="predicted"/>
<sequence>MKTYFLAIFLILNSITALAGDYIKDKEQGSLVWDNKPSNDTAASWIGNVDKDNFSDGFGLAIWYKNNVFQVGYFGTMQRGKFNGLVKSFDLTGNYKQGNWIDGNRGSDWKKITDQSLKKLAKSDIENSLNLVRGSYENPEKNTNQNNVYSFDNFLNTFNPALLETQKNKNTETVFEKPDPISSANSSQEASPIKPIPENIKNILSQLFEGESLFNKGKYSQIQIEAIFDQKFKDKEVMLFGEITNISKNFSGDKYITIKATDNHFFDVYPSEDFNVLDYNKGQSVTFIGRWTKVGTGIMINHIIKSAILANN</sequence>
<evidence type="ECO:0000313" key="3">
    <source>
        <dbReference type="Proteomes" id="UP000192491"/>
    </source>
</evidence>